<dbReference type="EMBL" id="CYUD01000006">
    <property type="protein sequence ID" value="CUK01678.1"/>
    <property type="molecule type" value="Genomic_DNA"/>
</dbReference>
<feature type="domain" description="CREG-like beta-barrel" evidence="1">
    <location>
        <begin position="13"/>
        <end position="155"/>
    </location>
</feature>
<dbReference type="Gene3D" id="2.30.110.10">
    <property type="entry name" value="Electron Transport, Fmn-binding Protein, Chain A"/>
    <property type="match status" value="1"/>
</dbReference>
<dbReference type="RefSeq" id="WP_058281995.1">
    <property type="nucleotide sequence ID" value="NZ_CYUD01000006.1"/>
</dbReference>
<protein>
    <submittedName>
        <fullName evidence="2">Heme utilization protein HutZ</fullName>
    </submittedName>
</protein>
<sequence length="167" mass="17993">MSQHTPFRPVDKTARTLARDLIEGASSGALATLRPDLELPSVSRVALATDGSGMPVTLISALADHTAALGANPNCALLIGEPGDTGDPLSHPRLTLHVTAMFVSRDSAEHTTLRSRYLALRPKAKLYVDFTDFRFVRFAVSEAVLNGGFGKAWRLAPADLWPDQRTT</sequence>
<dbReference type="Proteomes" id="UP000051260">
    <property type="component" value="Unassembled WGS sequence"/>
</dbReference>
<evidence type="ECO:0000259" key="1">
    <source>
        <dbReference type="Pfam" id="PF13883"/>
    </source>
</evidence>
<dbReference type="InterPro" id="IPR055343">
    <property type="entry name" value="CREG_beta-barrel"/>
</dbReference>
<organism evidence="2 3">
    <name type="scientific">Ruegeria denitrificans</name>
    <dbReference type="NCBI Taxonomy" id="1715692"/>
    <lineage>
        <taxon>Bacteria</taxon>
        <taxon>Pseudomonadati</taxon>
        <taxon>Pseudomonadota</taxon>
        <taxon>Alphaproteobacteria</taxon>
        <taxon>Rhodobacterales</taxon>
        <taxon>Roseobacteraceae</taxon>
        <taxon>Ruegeria</taxon>
    </lineage>
</organism>
<dbReference type="InterPro" id="IPR014419">
    <property type="entry name" value="HutZ"/>
</dbReference>
<dbReference type="PIRSF" id="PIRSF004633">
    <property type="entry name" value="UCP_PLP_oxd"/>
    <property type="match status" value="1"/>
</dbReference>
<keyword evidence="3" id="KW-1185">Reference proteome</keyword>
<gene>
    <name evidence="2" type="ORF">RUE5091_02280</name>
</gene>
<dbReference type="PANTHER" id="PTHR13343:SF17">
    <property type="entry name" value="CELLULAR REPRESSOR OF E1A-STIMULATED GENES, ISOFORM A"/>
    <property type="match status" value="1"/>
</dbReference>
<evidence type="ECO:0000313" key="3">
    <source>
        <dbReference type="Proteomes" id="UP000051260"/>
    </source>
</evidence>
<dbReference type="AlphaFoldDB" id="A0A0P1IAK0"/>
<dbReference type="OrthoDB" id="9814594at2"/>
<accession>A0A0P1IAK0</accession>
<dbReference type="InterPro" id="IPR012349">
    <property type="entry name" value="Split_barrel_FMN-bd"/>
</dbReference>
<reference evidence="3" key="1">
    <citation type="submission" date="2015-09" db="EMBL/GenBank/DDBJ databases">
        <authorList>
            <person name="Rodrigo-Torres L."/>
            <person name="Arahal D.R."/>
        </authorList>
    </citation>
    <scope>NUCLEOTIDE SEQUENCE [LARGE SCALE GENOMIC DNA]</scope>
    <source>
        <strain evidence="3">CECT 5091</strain>
    </source>
</reference>
<dbReference type="SUPFAM" id="SSF50475">
    <property type="entry name" value="FMN-binding split barrel"/>
    <property type="match status" value="1"/>
</dbReference>
<dbReference type="GO" id="GO:0005737">
    <property type="term" value="C:cytoplasm"/>
    <property type="evidence" value="ECO:0007669"/>
    <property type="project" value="UniProtKB-ARBA"/>
</dbReference>
<dbReference type="Pfam" id="PF13883">
    <property type="entry name" value="CREG_beta-barrel"/>
    <property type="match status" value="1"/>
</dbReference>
<dbReference type="PANTHER" id="PTHR13343">
    <property type="entry name" value="CREG1 PROTEIN"/>
    <property type="match status" value="1"/>
</dbReference>
<dbReference type="STRING" id="1715692.RUE5091_02280"/>
<name>A0A0P1IAK0_9RHOB</name>
<evidence type="ECO:0000313" key="2">
    <source>
        <dbReference type="EMBL" id="CUK01678.1"/>
    </source>
</evidence>
<proteinExistence type="predicted"/>